<dbReference type="Pfam" id="PF00004">
    <property type="entry name" value="AAA"/>
    <property type="match status" value="1"/>
</dbReference>
<evidence type="ECO:0000256" key="1">
    <source>
        <dbReference type="ARBA" id="ARBA00022741"/>
    </source>
</evidence>
<dbReference type="AlphaFoldDB" id="A0A087DTV6"/>
<keyword evidence="2 4" id="KW-0067">ATP-binding</keyword>
<evidence type="ECO:0000256" key="3">
    <source>
        <dbReference type="ARBA" id="ARBA00023054"/>
    </source>
</evidence>
<dbReference type="InterPro" id="IPR003593">
    <property type="entry name" value="AAA+_ATPase"/>
</dbReference>
<reference evidence="7 8" key="1">
    <citation type="submission" date="2014-03" db="EMBL/GenBank/DDBJ databases">
        <title>Genomics of Bifidobacteria.</title>
        <authorList>
            <person name="Ventura M."/>
            <person name="Milani C."/>
            <person name="Lugli G.A."/>
        </authorList>
    </citation>
    <scope>NUCLEOTIDE SEQUENCE [LARGE SCALE GENOMIC DNA]</scope>
    <source>
        <strain evidence="7 8">LMG 11597</strain>
    </source>
</reference>
<comment type="caution">
    <text evidence="7">The sequence shown here is derived from an EMBL/GenBank/DDBJ whole genome shotgun (WGS) entry which is preliminary data.</text>
</comment>
<dbReference type="eggNOG" id="COG0465">
    <property type="taxonomic scope" value="Bacteria"/>
</dbReference>
<evidence type="ECO:0000313" key="7">
    <source>
        <dbReference type="EMBL" id="KFI98956.1"/>
    </source>
</evidence>
<feature type="region of interest" description="Disordered" evidence="5">
    <location>
        <begin position="68"/>
        <end position="133"/>
    </location>
</feature>
<gene>
    <name evidence="7" type="ORF">BISU_2157</name>
</gene>
<dbReference type="Gene3D" id="1.25.40.10">
    <property type="entry name" value="Tetratricopeptide repeat domain"/>
    <property type="match status" value="1"/>
</dbReference>
<dbReference type="OrthoDB" id="9809379at2"/>
<dbReference type="InterPro" id="IPR027417">
    <property type="entry name" value="P-loop_NTPase"/>
</dbReference>
<dbReference type="InterPro" id="IPR050168">
    <property type="entry name" value="AAA_ATPase_domain"/>
</dbReference>
<dbReference type="Proteomes" id="UP000029055">
    <property type="component" value="Unassembled WGS sequence"/>
</dbReference>
<dbReference type="Gene3D" id="3.40.50.300">
    <property type="entry name" value="P-loop containing nucleotide triphosphate hydrolases"/>
    <property type="match status" value="1"/>
</dbReference>
<evidence type="ECO:0000259" key="6">
    <source>
        <dbReference type="SMART" id="SM00382"/>
    </source>
</evidence>
<protein>
    <submittedName>
        <fullName evidence="7">ATPase AAA</fullName>
        <ecNumber evidence="7">3.6.4.6</ecNumber>
    </submittedName>
</protein>
<evidence type="ECO:0000313" key="8">
    <source>
        <dbReference type="Proteomes" id="UP000029055"/>
    </source>
</evidence>
<dbReference type="EC" id="3.6.4.6" evidence="7"/>
<dbReference type="PANTHER" id="PTHR23077:SF171">
    <property type="entry name" value="NUCLEAR VALOSIN-CONTAINING PROTEIN-LIKE"/>
    <property type="match status" value="1"/>
</dbReference>
<dbReference type="STRING" id="77635.BISU_2157"/>
<dbReference type="SUPFAM" id="SSF52540">
    <property type="entry name" value="P-loop containing nucleoside triphosphate hydrolases"/>
    <property type="match status" value="1"/>
</dbReference>
<proteinExistence type="inferred from homology"/>
<dbReference type="EMBL" id="JGZR01000016">
    <property type="protein sequence ID" value="KFI98956.1"/>
    <property type="molecule type" value="Genomic_DNA"/>
</dbReference>
<dbReference type="RefSeq" id="WP_024463564.1">
    <property type="nucleotide sequence ID" value="NZ_CP062939.1"/>
</dbReference>
<dbReference type="Gene3D" id="1.10.8.60">
    <property type="match status" value="1"/>
</dbReference>
<evidence type="ECO:0000256" key="2">
    <source>
        <dbReference type="ARBA" id="ARBA00022840"/>
    </source>
</evidence>
<evidence type="ECO:0000256" key="5">
    <source>
        <dbReference type="SAM" id="MobiDB-lite"/>
    </source>
</evidence>
<dbReference type="GO" id="GO:0016887">
    <property type="term" value="F:ATP hydrolysis activity"/>
    <property type="evidence" value="ECO:0007669"/>
    <property type="project" value="InterPro"/>
</dbReference>
<feature type="compositionally biased region" description="Polar residues" evidence="5">
    <location>
        <begin position="68"/>
        <end position="79"/>
    </location>
</feature>
<keyword evidence="7" id="KW-0378">Hydrolase</keyword>
<organism evidence="7 8">
    <name type="scientific">Bifidobacterium subtile</name>
    <dbReference type="NCBI Taxonomy" id="77635"/>
    <lineage>
        <taxon>Bacteria</taxon>
        <taxon>Bacillati</taxon>
        <taxon>Actinomycetota</taxon>
        <taxon>Actinomycetes</taxon>
        <taxon>Bifidobacteriales</taxon>
        <taxon>Bifidobacteriaceae</taxon>
        <taxon>Bifidobacterium</taxon>
    </lineage>
</organism>
<name>A0A087DTV6_9BIFI</name>
<feature type="domain" description="AAA+ ATPase" evidence="6">
    <location>
        <begin position="212"/>
        <end position="349"/>
    </location>
</feature>
<sequence length="459" mass="48722">MAETNALIVGLRTAVAAAPENGAVRVALARALQQAGNADEARIEAATAFALNPELQAAADLIVELNTSNGADGTTTPHVSRQDVSEPTTQPAAEPASESPTASQPPTASVSDQGTSAQSSSAEVAQTPARQVPPEFDWAKAEQEIDSEIGPAFLASETDDSEAPIPYAADLKREQLTLAQVAGLDQVKKRIQQTFLDPIRNPRIARMFGRKVGSGLLLYGPPGCGKTFVARAIAGELGATFMPISLADVLSKWIGESEKGVAAAFEAARAHTPAVLFFDEVDAIGGKRSSYAGSGLRPVVNQLLTEMDGVVASNDGVFVLAATNAPWDVDSALQRPGRFDRVLLVTPPDAAAREQIVRTALAQVPVNKIDVKKIAFRSEVFSGADVSELCSTATQSAMADSIRTNVIRLVDMNDFELAFNEVHSSIGPWMQSARNVVEYANPNGQYDDLDKLVRSWKTR</sequence>
<dbReference type="FunFam" id="3.40.50.300:FF:001025">
    <property type="entry name" value="ATPase family, AAA domain-containing 2B"/>
    <property type="match status" value="1"/>
</dbReference>
<comment type="similarity">
    <text evidence="4">Belongs to the AAA ATPase family.</text>
</comment>
<keyword evidence="1 4" id="KW-0547">Nucleotide-binding</keyword>
<feature type="compositionally biased region" description="Low complexity" evidence="5">
    <location>
        <begin position="90"/>
        <end position="109"/>
    </location>
</feature>
<dbReference type="InterPro" id="IPR003959">
    <property type="entry name" value="ATPase_AAA_core"/>
</dbReference>
<evidence type="ECO:0000256" key="4">
    <source>
        <dbReference type="RuleBase" id="RU003651"/>
    </source>
</evidence>
<dbReference type="PROSITE" id="PS00674">
    <property type="entry name" value="AAA"/>
    <property type="match status" value="1"/>
</dbReference>
<accession>A0A087DTV6</accession>
<dbReference type="InterPro" id="IPR003960">
    <property type="entry name" value="ATPase_AAA_CS"/>
</dbReference>
<keyword evidence="3" id="KW-0175">Coiled coil</keyword>
<dbReference type="SMART" id="SM00382">
    <property type="entry name" value="AAA"/>
    <property type="match status" value="1"/>
</dbReference>
<dbReference type="GO" id="GO:0005524">
    <property type="term" value="F:ATP binding"/>
    <property type="evidence" value="ECO:0007669"/>
    <property type="project" value="UniProtKB-KW"/>
</dbReference>
<dbReference type="InterPro" id="IPR011990">
    <property type="entry name" value="TPR-like_helical_dom_sf"/>
</dbReference>
<dbReference type="PANTHER" id="PTHR23077">
    <property type="entry name" value="AAA-FAMILY ATPASE"/>
    <property type="match status" value="1"/>
</dbReference>
<keyword evidence="8" id="KW-1185">Reference proteome</keyword>
<feature type="compositionally biased region" description="Polar residues" evidence="5">
    <location>
        <begin position="110"/>
        <end position="124"/>
    </location>
</feature>